<name>A0ABW4CA25_9BACL</name>
<evidence type="ECO:0000256" key="5">
    <source>
        <dbReference type="SAM" id="Phobius"/>
    </source>
</evidence>
<evidence type="ECO:0000259" key="6">
    <source>
        <dbReference type="Pfam" id="PF04893"/>
    </source>
</evidence>
<reference evidence="8" key="1">
    <citation type="journal article" date="2019" name="Int. J. Syst. Evol. Microbiol.">
        <title>The Global Catalogue of Microorganisms (GCM) 10K type strain sequencing project: providing services to taxonomists for standard genome sequencing and annotation.</title>
        <authorList>
            <consortium name="The Broad Institute Genomics Platform"/>
            <consortium name="The Broad Institute Genome Sequencing Center for Infectious Disease"/>
            <person name="Wu L."/>
            <person name="Ma J."/>
        </authorList>
    </citation>
    <scope>NUCLEOTIDE SEQUENCE [LARGE SCALE GENOMIC DNA]</scope>
    <source>
        <strain evidence="8">S1</strain>
    </source>
</reference>
<dbReference type="Pfam" id="PF04893">
    <property type="entry name" value="Yip1"/>
    <property type="match status" value="1"/>
</dbReference>
<dbReference type="EMBL" id="JBHTNU010000011">
    <property type="protein sequence ID" value="MFD1427619.1"/>
    <property type="molecule type" value="Genomic_DNA"/>
</dbReference>
<evidence type="ECO:0000256" key="2">
    <source>
        <dbReference type="ARBA" id="ARBA00022692"/>
    </source>
</evidence>
<evidence type="ECO:0000313" key="7">
    <source>
        <dbReference type="EMBL" id="MFD1427619.1"/>
    </source>
</evidence>
<keyword evidence="4 5" id="KW-0472">Membrane</keyword>
<dbReference type="InterPro" id="IPR006977">
    <property type="entry name" value="Yip1_dom"/>
</dbReference>
<protein>
    <submittedName>
        <fullName evidence="7">YIP1 family protein</fullName>
    </submittedName>
</protein>
<feature type="transmembrane region" description="Helical" evidence="5">
    <location>
        <begin position="68"/>
        <end position="89"/>
    </location>
</feature>
<feature type="transmembrane region" description="Helical" evidence="5">
    <location>
        <begin position="149"/>
        <end position="172"/>
    </location>
</feature>
<comment type="caution">
    <text evidence="7">The sequence shown here is derived from an EMBL/GenBank/DDBJ whole genome shotgun (WGS) entry which is preliminary data.</text>
</comment>
<evidence type="ECO:0000256" key="1">
    <source>
        <dbReference type="ARBA" id="ARBA00004141"/>
    </source>
</evidence>
<proteinExistence type="predicted"/>
<keyword evidence="8" id="KW-1185">Reference proteome</keyword>
<dbReference type="Proteomes" id="UP001597282">
    <property type="component" value="Unassembled WGS sequence"/>
</dbReference>
<feature type="transmembrane region" description="Helical" evidence="5">
    <location>
        <begin position="37"/>
        <end position="56"/>
    </location>
</feature>
<keyword evidence="3 5" id="KW-1133">Transmembrane helix</keyword>
<feature type="transmembrane region" description="Helical" evidence="5">
    <location>
        <begin position="184"/>
        <end position="211"/>
    </location>
</feature>
<evidence type="ECO:0000313" key="8">
    <source>
        <dbReference type="Proteomes" id="UP001597282"/>
    </source>
</evidence>
<organism evidence="7 8">
    <name type="scientific">Kroppenstedtia sanguinis</name>
    <dbReference type="NCBI Taxonomy" id="1380684"/>
    <lineage>
        <taxon>Bacteria</taxon>
        <taxon>Bacillati</taxon>
        <taxon>Bacillota</taxon>
        <taxon>Bacilli</taxon>
        <taxon>Bacillales</taxon>
        <taxon>Thermoactinomycetaceae</taxon>
        <taxon>Kroppenstedtia</taxon>
    </lineage>
</organism>
<feature type="domain" description="Yip1" evidence="6">
    <location>
        <begin position="18"/>
        <end position="201"/>
    </location>
</feature>
<evidence type="ECO:0000256" key="3">
    <source>
        <dbReference type="ARBA" id="ARBA00022989"/>
    </source>
</evidence>
<feature type="transmembrane region" description="Helical" evidence="5">
    <location>
        <begin position="110"/>
        <end position="129"/>
    </location>
</feature>
<accession>A0ABW4CA25</accession>
<keyword evidence="2 5" id="KW-0812">Transmembrane</keyword>
<gene>
    <name evidence="7" type="ORF">ACFQ4Y_11950</name>
</gene>
<sequence length="213" mass="24764">MAVDSSWLVEQRPWLTIWYRTRQTIRSVLNDPYPSRISWLFIPLFGISLTLDQISFSEYGDGYDLSYLLLISLPIGLVVGGGIWSLYSWMFWGAGRLIGGEADWKEMHRALSWAVIPYVAKLFLWYVRALCFGEETFTLYTPNIDHNPLLLTFFFLFFFLDVLLTLWFYGILIKSTAEAHHFSFWKGAVTVLVSLAVLWVILKYVVGFVYMPL</sequence>
<comment type="subcellular location">
    <subcellularLocation>
        <location evidence="1">Membrane</location>
        <topology evidence="1">Multi-pass membrane protein</topology>
    </subcellularLocation>
</comment>
<evidence type="ECO:0000256" key="4">
    <source>
        <dbReference type="ARBA" id="ARBA00023136"/>
    </source>
</evidence>